<keyword evidence="8 11" id="KW-1133">Transmembrane helix</keyword>
<feature type="domain" description="HAMP" evidence="13">
    <location>
        <begin position="186"/>
        <end position="237"/>
    </location>
</feature>
<keyword evidence="5" id="KW-0808">Transferase</keyword>
<dbReference type="SUPFAM" id="SSF47384">
    <property type="entry name" value="Homodimeric domain of signal transducing histidine kinase"/>
    <property type="match status" value="1"/>
</dbReference>
<evidence type="ECO:0000256" key="11">
    <source>
        <dbReference type="SAM" id="Phobius"/>
    </source>
</evidence>
<keyword evidence="6 11" id="KW-0812">Transmembrane</keyword>
<dbReference type="EC" id="2.7.13.3" evidence="3"/>
<evidence type="ECO:0000259" key="13">
    <source>
        <dbReference type="PROSITE" id="PS50885"/>
    </source>
</evidence>
<evidence type="ECO:0000256" key="9">
    <source>
        <dbReference type="ARBA" id="ARBA00023012"/>
    </source>
</evidence>
<dbReference type="GO" id="GO:0005524">
    <property type="term" value="F:ATP binding"/>
    <property type="evidence" value="ECO:0007669"/>
    <property type="project" value="UniProtKB-KW"/>
</dbReference>
<evidence type="ECO:0000256" key="3">
    <source>
        <dbReference type="ARBA" id="ARBA00012438"/>
    </source>
</evidence>
<dbReference type="InterPro" id="IPR003594">
    <property type="entry name" value="HATPase_dom"/>
</dbReference>
<evidence type="ECO:0000313" key="14">
    <source>
        <dbReference type="EMBL" id="BBL34029.1"/>
    </source>
</evidence>
<dbReference type="AlphaFoldDB" id="A0A4Y1YJY9"/>
<dbReference type="SUPFAM" id="SSF55874">
    <property type="entry name" value="ATPase domain of HSP90 chaperone/DNA topoisomerase II/histidine kinase"/>
    <property type="match status" value="1"/>
</dbReference>
<feature type="domain" description="Histidine kinase" evidence="12">
    <location>
        <begin position="245"/>
        <end position="447"/>
    </location>
</feature>
<dbReference type="PROSITE" id="PS50885">
    <property type="entry name" value="HAMP"/>
    <property type="match status" value="1"/>
</dbReference>
<evidence type="ECO:0000256" key="2">
    <source>
        <dbReference type="ARBA" id="ARBA00004370"/>
    </source>
</evidence>
<evidence type="ECO:0000256" key="10">
    <source>
        <dbReference type="ARBA" id="ARBA00023136"/>
    </source>
</evidence>
<sequence>MMSLNRRVLLSTSFVLLIFIAGMTFTLDRAFYDSARIGVEDHLFAKLLLLMGDTEVEEFGELRVLPNQQDVEFELADSHTYAFITDATGAIVWQTTSSLNKHIPILTLLDQGEKIFEQIQLNRKPHFIYRYSVVWEAPAGSYPLAFNVVTDTTLLDAQIKHYRRDLWGWLGVLAVLLLIAQLLVLRWGLRPLRKVSVELAAIESGQQENLKGNYPRELKVLTDSINSLITHEHKQQKRYRNGLADLAHSLKTPLAILQGALHDQDKAISARHQTIQEQIERMDNVVQYQLRRAATAGSSPGMSLIQLAPMVDRIVRTVASAYRVKQPEVTVAVERKLYLRIDEGDLMELLGNLIDNAFKWCRHRIQIAASYQGDQVLIKVEDDGPGIPSHEIARILERGARADQSTSGHGIGLAVVRDIMQVYEGELLLENCAKQGLCVTLCFNQRFLG</sequence>
<dbReference type="PROSITE" id="PS50109">
    <property type="entry name" value="HIS_KIN"/>
    <property type="match status" value="1"/>
</dbReference>
<evidence type="ECO:0000259" key="12">
    <source>
        <dbReference type="PROSITE" id="PS50109"/>
    </source>
</evidence>
<dbReference type="Proteomes" id="UP000316473">
    <property type="component" value="Chromosome"/>
</dbReference>
<keyword evidence="15" id="KW-1185">Reference proteome</keyword>
<dbReference type="SMART" id="SM00387">
    <property type="entry name" value="HATPase_c"/>
    <property type="match status" value="1"/>
</dbReference>
<evidence type="ECO:0000256" key="7">
    <source>
        <dbReference type="ARBA" id="ARBA00022777"/>
    </source>
</evidence>
<evidence type="ECO:0000256" key="8">
    <source>
        <dbReference type="ARBA" id="ARBA00022989"/>
    </source>
</evidence>
<dbReference type="PANTHER" id="PTHR45436">
    <property type="entry name" value="SENSOR HISTIDINE KINASE YKOH"/>
    <property type="match status" value="1"/>
</dbReference>
<dbReference type="InterPro" id="IPR036890">
    <property type="entry name" value="HATPase_C_sf"/>
</dbReference>
<evidence type="ECO:0000256" key="5">
    <source>
        <dbReference type="ARBA" id="ARBA00022679"/>
    </source>
</evidence>
<proteinExistence type="predicted"/>
<dbReference type="PRINTS" id="PR00344">
    <property type="entry name" value="BCTRLSENSOR"/>
</dbReference>
<dbReference type="PANTHER" id="PTHR45436:SF4">
    <property type="entry name" value="SENSOR PROTEIN PHOQ"/>
    <property type="match status" value="1"/>
</dbReference>
<feature type="transmembrane region" description="Helical" evidence="11">
    <location>
        <begin position="166"/>
        <end position="185"/>
    </location>
</feature>
<dbReference type="InterPro" id="IPR005467">
    <property type="entry name" value="His_kinase_dom"/>
</dbReference>
<dbReference type="InterPro" id="IPR003661">
    <property type="entry name" value="HisK_dim/P_dom"/>
</dbReference>
<dbReference type="InterPro" id="IPR050428">
    <property type="entry name" value="TCS_sensor_his_kinase"/>
</dbReference>
<dbReference type="Gene3D" id="3.30.565.10">
    <property type="entry name" value="Histidine kinase-like ATPase, C-terminal domain"/>
    <property type="match status" value="1"/>
</dbReference>
<evidence type="ECO:0000256" key="4">
    <source>
        <dbReference type="ARBA" id="ARBA00022553"/>
    </source>
</evidence>
<comment type="catalytic activity">
    <reaction evidence="1">
        <text>ATP + protein L-histidine = ADP + protein N-phospho-L-histidine.</text>
        <dbReference type="EC" id="2.7.13.3"/>
    </reaction>
</comment>
<keyword evidence="10 11" id="KW-0472">Membrane</keyword>
<dbReference type="EMBL" id="AP019755">
    <property type="protein sequence ID" value="BBL34029.1"/>
    <property type="molecule type" value="Genomic_DNA"/>
</dbReference>
<dbReference type="InterPro" id="IPR004358">
    <property type="entry name" value="Sig_transdc_His_kin-like_C"/>
</dbReference>
<protein>
    <recommendedName>
        <fullName evidence="3">histidine kinase</fullName>
        <ecNumber evidence="3">2.7.13.3</ecNumber>
    </recommendedName>
</protein>
<organism evidence="14 15">
    <name type="scientific">Nitrosomonas stercoris</name>
    <dbReference type="NCBI Taxonomy" id="1444684"/>
    <lineage>
        <taxon>Bacteria</taxon>
        <taxon>Pseudomonadati</taxon>
        <taxon>Pseudomonadota</taxon>
        <taxon>Betaproteobacteria</taxon>
        <taxon>Nitrosomonadales</taxon>
        <taxon>Nitrosomonadaceae</taxon>
        <taxon>Nitrosomonas</taxon>
    </lineage>
</organism>
<dbReference type="InterPro" id="IPR036097">
    <property type="entry name" value="HisK_dim/P_sf"/>
</dbReference>
<comment type="subcellular location">
    <subcellularLocation>
        <location evidence="2">Membrane</location>
    </subcellularLocation>
</comment>
<dbReference type="KEGG" id="nst:Nstercoris_00258"/>
<keyword evidence="7 14" id="KW-0418">Kinase</keyword>
<gene>
    <name evidence="14" type="ORF">Nstercoris_00258</name>
</gene>
<name>A0A4Y1YJY9_9PROT</name>
<accession>A0A4Y1YJY9</accession>
<dbReference type="CDD" id="cd00082">
    <property type="entry name" value="HisKA"/>
    <property type="match status" value="1"/>
</dbReference>
<dbReference type="GO" id="GO:0005886">
    <property type="term" value="C:plasma membrane"/>
    <property type="evidence" value="ECO:0007669"/>
    <property type="project" value="TreeGrafter"/>
</dbReference>
<dbReference type="InterPro" id="IPR003660">
    <property type="entry name" value="HAMP_dom"/>
</dbReference>
<dbReference type="Pfam" id="PF02518">
    <property type="entry name" value="HATPase_c"/>
    <property type="match status" value="1"/>
</dbReference>
<evidence type="ECO:0000256" key="1">
    <source>
        <dbReference type="ARBA" id="ARBA00000085"/>
    </source>
</evidence>
<keyword evidence="4" id="KW-0597">Phosphoprotein</keyword>
<evidence type="ECO:0000256" key="6">
    <source>
        <dbReference type="ARBA" id="ARBA00022692"/>
    </source>
</evidence>
<dbReference type="GO" id="GO:0000155">
    <property type="term" value="F:phosphorelay sensor kinase activity"/>
    <property type="evidence" value="ECO:0007669"/>
    <property type="project" value="InterPro"/>
</dbReference>
<dbReference type="Gene3D" id="1.10.287.130">
    <property type="match status" value="1"/>
</dbReference>
<evidence type="ECO:0000313" key="15">
    <source>
        <dbReference type="Proteomes" id="UP000316473"/>
    </source>
</evidence>
<keyword evidence="9" id="KW-0902">Two-component regulatory system</keyword>
<reference evidence="14 15" key="1">
    <citation type="submission" date="2019-06" db="EMBL/GenBank/DDBJ databases">
        <title>Nitrosomonas stercoris KYUHI-S whole genome shotgun sequence.</title>
        <authorList>
            <person name="Nakagawa T."/>
            <person name="Tsuchiya Y."/>
            <person name="Takahashi R."/>
        </authorList>
    </citation>
    <scope>NUCLEOTIDE SEQUENCE [LARGE SCALE GENOMIC DNA]</scope>
    <source>
        <strain evidence="14 15">KYUHI-S</strain>
    </source>
</reference>